<dbReference type="GO" id="GO:0005886">
    <property type="term" value="C:plasma membrane"/>
    <property type="evidence" value="ECO:0007669"/>
    <property type="project" value="UniProtKB-SubCell"/>
</dbReference>
<dbReference type="EMBL" id="RJVJ01000002">
    <property type="protein sequence ID" value="ROR37429.1"/>
    <property type="molecule type" value="Genomic_DNA"/>
</dbReference>
<dbReference type="PROSITE" id="PS50850">
    <property type="entry name" value="MFS"/>
    <property type="match status" value="1"/>
</dbReference>
<feature type="transmembrane region" description="Helical" evidence="7">
    <location>
        <begin position="271"/>
        <end position="294"/>
    </location>
</feature>
<dbReference type="RefSeq" id="WP_123561340.1">
    <property type="nucleotide sequence ID" value="NZ_RJVJ01000002.1"/>
</dbReference>
<keyword evidence="5 7" id="KW-0472">Membrane</keyword>
<evidence type="ECO:0000256" key="6">
    <source>
        <dbReference type="SAM" id="MobiDB-lite"/>
    </source>
</evidence>
<feature type="transmembrane region" description="Helical" evidence="7">
    <location>
        <begin position="397"/>
        <end position="416"/>
    </location>
</feature>
<comment type="caution">
    <text evidence="9">The sequence shown here is derived from an EMBL/GenBank/DDBJ whole genome shotgun (WGS) entry which is preliminary data.</text>
</comment>
<feature type="transmembrane region" description="Helical" evidence="7">
    <location>
        <begin position="330"/>
        <end position="348"/>
    </location>
</feature>
<dbReference type="GO" id="GO:0022857">
    <property type="term" value="F:transmembrane transporter activity"/>
    <property type="evidence" value="ECO:0007669"/>
    <property type="project" value="InterPro"/>
</dbReference>
<dbReference type="InterPro" id="IPR011701">
    <property type="entry name" value="MFS"/>
</dbReference>
<dbReference type="PANTHER" id="PTHR23513">
    <property type="entry name" value="INTEGRAL MEMBRANE EFFLUX PROTEIN-RELATED"/>
    <property type="match status" value="1"/>
</dbReference>
<dbReference type="AlphaFoldDB" id="A0A8G1XC74"/>
<dbReference type="Proteomes" id="UP000267408">
    <property type="component" value="Unassembled WGS sequence"/>
</dbReference>
<keyword evidence="4 7" id="KW-1133">Transmembrane helix</keyword>
<evidence type="ECO:0000256" key="7">
    <source>
        <dbReference type="SAM" id="Phobius"/>
    </source>
</evidence>
<feature type="region of interest" description="Disordered" evidence="6">
    <location>
        <begin position="1"/>
        <end position="22"/>
    </location>
</feature>
<feature type="transmembrane region" description="Helical" evidence="7">
    <location>
        <begin position="94"/>
        <end position="117"/>
    </location>
</feature>
<feature type="transmembrane region" description="Helical" evidence="7">
    <location>
        <begin position="41"/>
        <end position="60"/>
    </location>
</feature>
<dbReference type="CDD" id="cd06173">
    <property type="entry name" value="MFS_MefA_like"/>
    <property type="match status" value="1"/>
</dbReference>
<dbReference type="SUPFAM" id="SSF103473">
    <property type="entry name" value="MFS general substrate transporter"/>
    <property type="match status" value="1"/>
</dbReference>
<protein>
    <submittedName>
        <fullName evidence="9">Putative MFS family arabinose efflux permease</fullName>
    </submittedName>
</protein>
<feature type="transmembrane region" description="Helical" evidence="7">
    <location>
        <begin position="369"/>
        <end position="391"/>
    </location>
</feature>
<evidence type="ECO:0000256" key="3">
    <source>
        <dbReference type="ARBA" id="ARBA00022692"/>
    </source>
</evidence>
<feature type="transmembrane region" description="Helical" evidence="7">
    <location>
        <begin position="123"/>
        <end position="150"/>
    </location>
</feature>
<dbReference type="PANTHER" id="PTHR23513:SF6">
    <property type="entry name" value="MAJOR FACILITATOR SUPERFAMILY ASSOCIATED DOMAIN-CONTAINING PROTEIN"/>
    <property type="match status" value="1"/>
</dbReference>
<name>A0A8G1XC74_9ACTN</name>
<evidence type="ECO:0000256" key="4">
    <source>
        <dbReference type="ARBA" id="ARBA00022989"/>
    </source>
</evidence>
<dbReference type="OrthoDB" id="9815525at2"/>
<feature type="transmembrane region" description="Helical" evidence="7">
    <location>
        <begin position="242"/>
        <end position="265"/>
    </location>
</feature>
<feature type="compositionally biased region" description="Polar residues" evidence="6">
    <location>
        <begin position="1"/>
        <end position="11"/>
    </location>
</feature>
<evidence type="ECO:0000256" key="1">
    <source>
        <dbReference type="ARBA" id="ARBA00004651"/>
    </source>
</evidence>
<proteinExistence type="predicted"/>
<comment type="subcellular location">
    <subcellularLocation>
        <location evidence="1">Cell membrane</location>
        <topology evidence="1">Multi-pass membrane protein</topology>
    </subcellularLocation>
</comment>
<gene>
    <name evidence="9" type="ORF">EDD39_5572</name>
</gene>
<organism evidence="9 10">
    <name type="scientific">Kitasatospora cineracea</name>
    <dbReference type="NCBI Taxonomy" id="88074"/>
    <lineage>
        <taxon>Bacteria</taxon>
        <taxon>Bacillati</taxon>
        <taxon>Actinomycetota</taxon>
        <taxon>Actinomycetes</taxon>
        <taxon>Kitasatosporales</taxon>
        <taxon>Streptomycetaceae</taxon>
        <taxon>Kitasatospora</taxon>
    </lineage>
</organism>
<dbReference type="Pfam" id="PF07690">
    <property type="entry name" value="MFS_1"/>
    <property type="match status" value="1"/>
</dbReference>
<feature type="transmembrane region" description="Helical" evidence="7">
    <location>
        <begin position="306"/>
        <end position="324"/>
    </location>
</feature>
<evidence type="ECO:0000313" key="9">
    <source>
        <dbReference type="EMBL" id="ROR37429.1"/>
    </source>
</evidence>
<keyword evidence="2" id="KW-1003">Cell membrane</keyword>
<evidence type="ECO:0000259" key="8">
    <source>
        <dbReference type="PROSITE" id="PS50850"/>
    </source>
</evidence>
<feature type="domain" description="Major facilitator superfamily (MFS) profile" evidence="8">
    <location>
        <begin position="239"/>
        <end position="433"/>
    </location>
</feature>
<evidence type="ECO:0000313" key="10">
    <source>
        <dbReference type="Proteomes" id="UP000267408"/>
    </source>
</evidence>
<reference evidence="9 10" key="1">
    <citation type="submission" date="2018-11" db="EMBL/GenBank/DDBJ databases">
        <title>Sequencing the genomes of 1000 actinobacteria strains.</title>
        <authorList>
            <person name="Klenk H.-P."/>
        </authorList>
    </citation>
    <scope>NUCLEOTIDE SEQUENCE [LARGE SCALE GENOMIC DNA]</scope>
    <source>
        <strain evidence="9 10">DSM 44780</strain>
    </source>
</reference>
<evidence type="ECO:0000256" key="2">
    <source>
        <dbReference type="ARBA" id="ARBA00022475"/>
    </source>
</evidence>
<keyword evidence="3 7" id="KW-0812">Transmembrane</keyword>
<feature type="transmembrane region" description="Helical" evidence="7">
    <location>
        <begin position="66"/>
        <end position="87"/>
    </location>
</feature>
<dbReference type="Gene3D" id="1.20.1250.20">
    <property type="entry name" value="MFS general substrate transporter like domains"/>
    <property type="match status" value="1"/>
</dbReference>
<evidence type="ECO:0000256" key="5">
    <source>
        <dbReference type="ARBA" id="ARBA00023136"/>
    </source>
</evidence>
<dbReference type="InterPro" id="IPR036259">
    <property type="entry name" value="MFS_trans_sf"/>
</dbReference>
<dbReference type="InterPro" id="IPR020846">
    <property type="entry name" value="MFS_dom"/>
</dbReference>
<accession>A0A8G1XC74</accession>
<sequence length="433" mass="44875">MVTGTGEQTRTGPARGADGDSEVLRDPRFRRLWTANGFRDTAAEVAGFSLPVTAVVLLHATALEASLVAVFTRLGYLLVGLPAGAWVDRWRKRTVLLAADLAYALAFASVPATYALGCLTIPQLFAVAFVASVAGVFFDVAHTSVLPLLVSKRRVADANARLQTSENTIRTVSPGTAGLLTQAVPAPLLYGLAACLHLLSSLLVRGVRPETDVARPADGTRRLRHDIAAGIRVTTRQPLVRLLMAQAALNNLGAGVILAVLPVFLLHDLGLAPWLYGALSTAGAAAGVLSSLVGPRLRRRLGEIRMVFVFSASAPVAAVGAPLAGLAPGAAVPLVAAAQVLIGFVVVGRAIASAGLRARVTPTRYMARVAAAAGVVTQGTTPLGALLGGLLATSWSAAAALWAGVALMALPVVLLARSPLRGHRTLPVEWEED</sequence>